<organism evidence="1 2">
    <name type="scientific">Oryza sativa subsp. indica</name>
    <name type="common">Rice</name>
    <dbReference type="NCBI Taxonomy" id="39946"/>
    <lineage>
        <taxon>Eukaryota</taxon>
        <taxon>Viridiplantae</taxon>
        <taxon>Streptophyta</taxon>
        <taxon>Embryophyta</taxon>
        <taxon>Tracheophyta</taxon>
        <taxon>Spermatophyta</taxon>
        <taxon>Magnoliopsida</taxon>
        <taxon>Liliopsida</taxon>
        <taxon>Poales</taxon>
        <taxon>Poaceae</taxon>
        <taxon>BOP clade</taxon>
        <taxon>Oryzoideae</taxon>
        <taxon>Oryzeae</taxon>
        <taxon>Oryzinae</taxon>
        <taxon>Oryza</taxon>
        <taxon>Oryza sativa</taxon>
    </lineage>
</organism>
<sequence>MFGDTGVWAPNFMLGRPIRSVGIGLEGGETFGDTGVWAPVVRVGGVDGRGRLIVGRLTVGCAGPFAGSQWERGTWIRGGLQLSGPWTEEVVGWALQLGPILETKAGNNSVQIELNCLFVSIHETAAVVVVDLSLAIAMHESSSEFRPFAGGSRSFDENLSGRCGGGGGDGFSSASATLQSPHCGH</sequence>
<dbReference type="Gramene" id="BGIOSGA029350-TA">
    <property type="protein sequence ID" value="BGIOSGA029350-PA"/>
    <property type="gene ID" value="BGIOSGA029350"/>
</dbReference>
<keyword evidence="2" id="KW-1185">Reference proteome</keyword>
<name>B8BE19_ORYSI</name>
<dbReference type="HOGENOM" id="CLU_1463570_0_0_1"/>
<accession>B8BE19</accession>
<evidence type="ECO:0000313" key="1">
    <source>
        <dbReference type="EMBL" id="EEC84970.1"/>
    </source>
</evidence>
<protein>
    <submittedName>
        <fullName evidence="1">Uncharacterized protein</fullName>
    </submittedName>
</protein>
<evidence type="ECO:0000313" key="2">
    <source>
        <dbReference type="Proteomes" id="UP000007015"/>
    </source>
</evidence>
<dbReference type="Proteomes" id="UP000007015">
    <property type="component" value="Chromosome 9"/>
</dbReference>
<gene>
    <name evidence="1" type="ORF">OsI_32220</name>
</gene>
<dbReference type="EMBL" id="CM000134">
    <property type="protein sequence ID" value="EEC84970.1"/>
    <property type="molecule type" value="Genomic_DNA"/>
</dbReference>
<reference evidence="1 2" key="1">
    <citation type="journal article" date="2005" name="PLoS Biol.">
        <title>The genomes of Oryza sativa: a history of duplications.</title>
        <authorList>
            <person name="Yu J."/>
            <person name="Wang J."/>
            <person name="Lin W."/>
            <person name="Li S."/>
            <person name="Li H."/>
            <person name="Zhou J."/>
            <person name="Ni P."/>
            <person name="Dong W."/>
            <person name="Hu S."/>
            <person name="Zeng C."/>
            <person name="Zhang J."/>
            <person name="Zhang Y."/>
            <person name="Li R."/>
            <person name="Xu Z."/>
            <person name="Li S."/>
            <person name="Li X."/>
            <person name="Zheng H."/>
            <person name="Cong L."/>
            <person name="Lin L."/>
            <person name="Yin J."/>
            <person name="Geng J."/>
            <person name="Li G."/>
            <person name="Shi J."/>
            <person name="Liu J."/>
            <person name="Lv H."/>
            <person name="Li J."/>
            <person name="Wang J."/>
            <person name="Deng Y."/>
            <person name="Ran L."/>
            <person name="Shi X."/>
            <person name="Wang X."/>
            <person name="Wu Q."/>
            <person name="Li C."/>
            <person name="Ren X."/>
            <person name="Wang J."/>
            <person name="Wang X."/>
            <person name="Li D."/>
            <person name="Liu D."/>
            <person name="Zhang X."/>
            <person name="Ji Z."/>
            <person name="Zhao W."/>
            <person name="Sun Y."/>
            <person name="Zhang Z."/>
            <person name="Bao J."/>
            <person name="Han Y."/>
            <person name="Dong L."/>
            <person name="Ji J."/>
            <person name="Chen P."/>
            <person name="Wu S."/>
            <person name="Liu J."/>
            <person name="Xiao Y."/>
            <person name="Bu D."/>
            <person name="Tan J."/>
            <person name="Yang L."/>
            <person name="Ye C."/>
            <person name="Zhang J."/>
            <person name="Xu J."/>
            <person name="Zhou Y."/>
            <person name="Yu Y."/>
            <person name="Zhang B."/>
            <person name="Zhuang S."/>
            <person name="Wei H."/>
            <person name="Liu B."/>
            <person name="Lei M."/>
            <person name="Yu H."/>
            <person name="Li Y."/>
            <person name="Xu H."/>
            <person name="Wei S."/>
            <person name="He X."/>
            <person name="Fang L."/>
            <person name="Zhang Z."/>
            <person name="Zhang Y."/>
            <person name="Huang X."/>
            <person name="Su Z."/>
            <person name="Tong W."/>
            <person name="Li J."/>
            <person name="Tong Z."/>
            <person name="Li S."/>
            <person name="Ye J."/>
            <person name="Wang L."/>
            <person name="Fang L."/>
            <person name="Lei T."/>
            <person name="Chen C."/>
            <person name="Chen H."/>
            <person name="Xu Z."/>
            <person name="Li H."/>
            <person name="Huang H."/>
            <person name="Zhang F."/>
            <person name="Xu H."/>
            <person name="Li N."/>
            <person name="Zhao C."/>
            <person name="Li S."/>
            <person name="Dong L."/>
            <person name="Huang Y."/>
            <person name="Li L."/>
            <person name="Xi Y."/>
            <person name="Qi Q."/>
            <person name="Li W."/>
            <person name="Zhang B."/>
            <person name="Hu W."/>
            <person name="Zhang Y."/>
            <person name="Tian X."/>
            <person name="Jiao Y."/>
            <person name="Liang X."/>
            <person name="Jin J."/>
            <person name="Gao L."/>
            <person name="Zheng W."/>
            <person name="Hao B."/>
            <person name="Liu S."/>
            <person name="Wang W."/>
            <person name="Yuan L."/>
            <person name="Cao M."/>
            <person name="McDermott J."/>
            <person name="Samudrala R."/>
            <person name="Wang J."/>
            <person name="Wong G.K."/>
            <person name="Yang H."/>
        </authorList>
    </citation>
    <scope>NUCLEOTIDE SEQUENCE [LARGE SCALE GENOMIC DNA]</scope>
    <source>
        <strain evidence="2">cv. 93-11</strain>
    </source>
</reference>
<dbReference type="AlphaFoldDB" id="B8BE19"/>
<proteinExistence type="predicted"/>